<dbReference type="GO" id="GO:0005524">
    <property type="term" value="F:ATP binding"/>
    <property type="evidence" value="ECO:0007669"/>
    <property type="project" value="InterPro"/>
</dbReference>
<dbReference type="AlphaFoldDB" id="A0A949JY30"/>
<dbReference type="SUPFAM" id="SSF52980">
    <property type="entry name" value="Restriction endonuclease-like"/>
    <property type="match status" value="1"/>
</dbReference>
<gene>
    <name evidence="3" type="ORF">KTH89_09175</name>
</gene>
<accession>A0A949JY30</accession>
<dbReference type="InterPro" id="IPR011579">
    <property type="entry name" value="ATPase_dom"/>
</dbReference>
<dbReference type="Proteomes" id="UP000712157">
    <property type="component" value="Unassembled WGS sequence"/>
</dbReference>
<dbReference type="PANTHER" id="PTHR34704:SF1">
    <property type="entry name" value="ATPASE"/>
    <property type="match status" value="1"/>
</dbReference>
<dbReference type="SUPFAM" id="SSF52540">
    <property type="entry name" value="P-loop containing nucleoside triphosphate hydrolases"/>
    <property type="match status" value="1"/>
</dbReference>
<evidence type="ECO:0000313" key="3">
    <source>
        <dbReference type="EMBL" id="MBU9736709.1"/>
    </source>
</evidence>
<dbReference type="EMBL" id="JAHQCW010000012">
    <property type="protein sequence ID" value="MBU9736709.1"/>
    <property type="molecule type" value="Genomic_DNA"/>
</dbReference>
<dbReference type="RefSeq" id="WP_158345662.1">
    <property type="nucleotide sequence ID" value="NZ_JAHQCW010000012.1"/>
</dbReference>
<comment type="caution">
    <text evidence="3">The sequence shown here is derived from an EMBL/GenBank/DDBJ whole genome shotgun (WGS) entry which is preliminary data.</text>
</comment>
<dbReference type="InterPro" id="IPR036390">
    <property type="entry name" value="WH_DNA-bd_sf"/>
</dbReference>
<evidence type="ECO:0000259" key="2">
    <source>
        <dbReference type="Pfam" id="PF03008"/>
    </source>
</evidence>
<proteinExistence type="predicted"/>
<keyword evidence="4" id="KW-1185">Reference proteome</keyword>
<dbReference type="PANTHER" id="PTHR34704">
    <property type="entry name" value="ATPASE"/>
    <property type="match status" value="1"/>
</dbReference>
<dbReference type="Pfam" id="PF01637">
    <property type="entry name" value="ATPase_2"/>
    <property type="match status" value="1"/>
</dbReference>
<reference evidence="3" key="1">
    <citation type="submission" date="2021-06" db="EMBL/GenBank/DDBJ databases">
        <title>Description of novel taxa of the family Lachnospiraceae.</title>
        <authorList>
            <person name="Chaplin A.V."/>
            <person name="Sokolova S.R."/>
            <person name="Pikina A.P."/>
            <person name="Korzhanova M."/>
            <person name="Belova V."/>
            <person name="Korostin D."/>
            <person name="Efimov B.A."/>
        </authorList>
    </citation>
    <scope>NUCLEOTIDE SEQUENCE</scope>
    <source>
        <strain evidence="3">ASD5720</strain>
    </source>
</reference>
<sequence>MQKFVDREDELRTLEKQYEKKESSLVVLYGRRRVGKTSLCIEFMKGKNALYFLATEESEVQNRNQFKNLVADYLEDALLKNAVVDEWEIIFQTIVKTKTERKKVLILDEFQYLGKANPAFPSIFQKIWEKVLKQENVMVILCGSLIHMMEEQTLNYGSPLYGRRTAQIKLKQIPFRYYGEFYPERGEKELIPLYSITGGVPKYVEVFESNDNIYEAIREHIVNTSSFLYDEPNFLLQKEVSEVGSYFSIIKTIAAGNQKLSKIAGSLEIAQSKITRYLKTLMDLDILYRDVPVTEKSPDKSKKGLYRLRDNFLLFWFKFIFPNMGYIESGHSELVMNKIEQNFIDSHVSFVYEDICREKIWQLSAGGCWPFQAQNVGRWWNNKDAKIDVVATDEEGGNIIFGECKYWKGPVGVNVLEMLMQKAKMVEWKGPERKEYYVLFSVNGFTPELEAQAARQKNVMLLS</sequence>
<dbReference type="SUPFAM" id="SSF46785">
    <property type="entry name" value="Winged helix' DNA-binding domain"/>
    <property type="match status" value="1"/>
</dbReference>
<dbReference type="Pfam" id="PF03008">
    <property type="entry name" value="DUF234"/>
    <property type="match status" value="1"/>
</dbReference>
<dbReference type="Gene3D" id="3.40.50.300">
    <property type="entry name" value="P-loop containing nucleotide triphosphate hydrolases"/>
    <property type="match status" value="1"/>
</dbReference>
<evidence type="ECO:0000259" key="1">
    <source>
        <dbReference type="Pfam" id="PF01637"/>
    </source>
</evidence>
<dbReference type="InterPro" id="IPR011335">
    <property type="entry name" value="Restrct_endonuc-II-like"/>
</dbReference>
<dbReference type="InterPro" id="IPR004256">
    <property type="entry name" value="DUF234"/>
</dbReference>
<protein>
    <submittedName>
        <fullName evidence="3">AAA family ATPase</fullName>
    </submittedName>
</protein>
<feature type="domain" description="ATPase" evidence="1">
    <location>
        <begin position="4"/>
        <end position="205"/>
    </location>
</feature>
<name>A0A949JY30_9FIRM</name>
<evidence type="ECO:0000313" key="4">
    <source>
        <dbReference type="Proteomes" id="UP000712157"/>
    </source>
</evidence>
<organism evidence="3 4">
    <name type="scientific">Diplocloster agilis</name>
    <dbReference type="NCBI Taxonomy" id="2850323"/>
    <lineage>
        <taxon>Bacteria</taxon>
        <taxon>Bacillati</taxon>
        <taxon>Bacillota</taxon>
        <taxon>Clostridia</taxon>
        <taxon>Lachnospirales</taxon>
        <taxon>Lachnospiraceae</taxon>
        <taxon>Diplocloster</taxon>
    </lineage>
</organism>
<feature type="domain" description="DUF234" evidence="2">
    <location>
        <begin position="316"/>
        <end position="408"/>
    </location>
</feature>
<dbReference type="InterPro" id="IPR027417">
    <property type="entry name" value="P-loop_NTPase"/>
</dbReference>